<name>A0A2D0WLS8_9VIRU</name>
<sequence length="161" mass="17941">MFRSRGGLSPKGRGARGSSRNSRGFFGGFTEFDCEQLTAANQYQNETTATTVVYSDGRLVEPKTAALVYQASFPRSGSQTIEDELHQKRRNLLIKNTEYNKLLRQAATIEVIFQKELEATLGGGRDSADGDARALMPQRKARMECLINVINDLSNYVLPHH</sequence>
<proteinExistence type="predicted"/>
<feature type="region of interest" description="Disordered" evidence="1">
    <location>
        <begin position="1"/>
        <end position="21"/>
    </location>
</feature>
<evidence type="ECO:0000313" key="2">
    <source>
        <dbReference type="EMBL" id="ARD08907.1"/>
    </source>
</evidence>
<gene>
    <name evidence="2" type="primary">ORF4</name>
</gene>
<organism evidence="2">
    <name type="scientific">Alhagi bacilliform virus</name>
    <dbReference type="NCBI Taxonomy" id="1973099"/>
    <lineage>
        <taxon>Viruses</taxon>
        <taxon>Riboviria</taxon>
        <taxon>Pararnavirae</taxon>
        <taxon>Artverviricota</taxon>
        <taxon>Revtraviricetes</taxon>
        <taxon>Ortervirales</taxon>
        <taxon>Caulimoviridae</taxon>
        <taxon>Badnavirus</taxon>
    </lineage>
</organism>
<protein>
    <submittedName>
        <fullName evidence="2">Uncharacterized protein</fullName>
    </submittedName>
</protein>
<dbReference type="EMBL" id="KY034642">
    <property type="protein sequence ID" value="ARD08907.1"/>
    <property type="molecule type" value="Genomic_DNA"/>
</dbReference>
<reference evidence="2" key="1">
    <citation type="submission" date="2016-10" db="EMBL/GenBank/DDBJ databases">
        <title>A novel endogenous badnavirus exists in Alhagi sparsifolia.</title>
        <authorList>
            <person name="Li Y."/>
            <person name="Li W."/>
        </authorList>
    </citation>
    <scope>NUCLEOTIDE SEQUENCE</scope>
    <source>
        <strain evidence="2">Taklamakan</strain>
    </source>
</reference>
<accession>A0A2D0WLS8</accession>
<evidence type="ECO:0000256" key="1">
    <source>
        <dbReference type="SAM" id="MobiDB-lite"/>
    </source>
</evidence>